<feature type="region of interest" description="Disordered" evidence="1">
    <location>
        <begin position="285"/>
        <end position="328"/>
    </location>
</feature>
<evidence type="ECO:0008006" key="4">
    <source>
        <dbReference type="Google" id="ProtNLM"/>
    </source>
</evidence>
<organism evidence="2 3">
    <name type="scientific">Martelella alba</name>
    <dbReference type="NCBI Taxonomy" id="2590451"/>
    <lineage>
        <taxon>Bacteria</taxon>
        <taxon>Pseudomonadati</taxon>
        <taxon>Pseudomonadota</taxon>
        <taxon>Alphaproteobacteria</taxon>
        <taxon>Hyphomicrobiales</taxon>
        <taxon>Aurantimonadaceae</taxon>
        <taxon>Martelella</taxon>
    </lineage>
</organism>
<dbReference type="Proteomes" id="UP000305202">
    <property type="component" value="Unassembled WGS sequence"/>
</dbReference>
<feature type="compositionally biased region" description="Polar residues" evidence="1">
    <location>
        <begin position="285"/>
        <end position="296"/>
    </location>
</feature>
<dbReference type="SUPFAM" id="SSF48295">
    <property type="entry name" value="TrpR-like"/>
    <property type="match status" value="1"/>
</dbReference>
<evidence type="ECO:0000313" key="2">
    <source>
        <dbReference type="EMBL" id="TKI07280.1"/>
    </source>
</evidence>
<dbReference type="InterPro" id="IPR002514">
    <property type="entry name" value="Transposase_8"/>
</dbReference>
<dbReference type="EMBL" id="SZPQ01000006">
    <property type="protein sequence ID" value="TKI07280.1"/>
    <property type="molecule type" value="Genomic_DNA"/>
</dbReference>
<dbReference type="Pfam" id="PF01527">
    <property type="entry name" value="HTH_Tnp_1"/>
    <property type="match status" value="1"/>
</dbReference>
<gene>
    <name evidence="2" type="ORF">FCN80_07620</name>
</gene>
<dbReference type="RefSeq" id="WP_136989564.1">
    <property type="nucleotide sequence ID" value="NZ_SZPQ01000006.1"/>
</dbReference>
<evidence type="ECO:0000313" key="3">
    <source>
        <dbReference type="Proteomes" id="UP000305202"/>
    </source>
</evidence>
<sequence>MKIMRFLLENKKIYENYPVQGRNEKNTLSKGLQKATQSHAVLSETPPTAHPLPGAPHNKIAIDLSRLFPCRHETAMVDIEQRFPLNLSVSRNRENVGEKRLSRPLTDLLSLTQNTPRKYNPVKSEHPVIAGGKPLRNNFPPRTYDEKCAIVFEACLPDSCCTWTAYRHNIPHQYIFEWCKNFYGMTIRELKNKLDNNEIRLLIYRKREREDVLSSMAYQHEKKRKRNFTEEQKKNFIEESCKENISVYTVSRRHNLSPPLIYRWCKDIHHINLREYRQRQQRFWTAEQQKTSQNPFPSERRHESRPQTSTPGKVAMTEPVQPESPRPA</sequence>
<keyword evidence="3" id="KW-1185">Reference proteome</keyword>
<dbReference type="InterPro" id="IPR010921">
    <property type="entry name" value="Trp_repressor/repl_initiator"/>
</dbReference>
<reference evidence="2 3" key="1">
    <citation type="submission" date="2019-04" db="EMBL/GenBank/DDBJ databases">
        <authorList>
            <person name="Li M."/>
            <person name="Gao C."/>
        </authorList>
    </citation>
    <scope>NUCLEOTIDE SEQUENCE [LARGE SCALE GENOMIC DNA]</scope>
    <source>
        <strain evidence="2 3">BGMRC 2031</strain>
    </source>
</reference>
<protein>
    <recommendedName>
        <fullName evidence="4">Transposase</fullName>
    </recommendedName>
</protein>
<evidence type="ECO:0000256" key="1">
    <source>
        <dbReference type="SAM" id="MobiDB-lite"/>
    </source>
</evidence>
<proteinExistence type="predicted"/>
<name>A0ABY2SP20_9HYPH</name>
<comment type="caution">
    <text evidence="2">The sequence shown here is derived from an EMBL/GenBank/DDBJ whole genome shotgun (WGS) entry which is preliminary data.</text>
</comment>
<accession>A0ABY2SP20</accession>